<evidence type="ECO:0000313" key="5">
    <source>
        <dbReference type="EMBL" id="MCB6519963.1"/>
    </source>
</evidence>
<reference evidence="5" key="1">
    <citation type="submission" date="2021-10" db="EMBL/GenBank/DDBJ databases">
        <title>Collection of gut derived symbiotic bacterial strains cultured from healthy donors.</title>
        <authorList>
            <person name="Lin H."/>
            <person name="Littmann E."/>
            <person name="Kohout C."/>
            <person name="Pamer E.G."/>
        </authorList>
    </citation>
    <scope>NUCLEOTIDE SEQUENCE</scope>
    <source>
        <strain evidence="5">DFI.2.94</strain>
    </source>
</reference>
<dbReference type="InterPro" id="IPR000683">
    <property type="entry name" value="Gfo/Idh/MocA-like_OxRdtase_N"/>
</dbReference>
<dbReference type="SUPFAM" id="SSF51735">
    <property type="entry name" value="NAD(P)-binding Rossmann-fold domains"/>
    <property type="match status" value="1"/>
</dbReference>
<protein>
    <submittedName>
        <fullName evidence="5">Gfo/Idh/MocA family oxidoreductase</fullName>
    </submittedName>
</protein>
<evidence type="ECO:0000256" key="1">
    <source>
        <dbReference type="ARBA" id="ARBA00010928"/>
    </source>
</evidence>
<dbReference type="InterPro" id="IPR036291">
    <property type="entry name" value="NAD(P)-bd_dom_sf"/>
</dbReference>
<keyword evidence="2" id="KW-0560">Oxidoreductase</keyword>
<organism evidence="5 6">
    <name type="scientific">Parabacteroides distasonis</name>
    <dbReference type="NCBI Taxonomy" id="823"/>
    <lineage>
        <taxon>Bacteria</taxon>
        <taxon>Pseudomonadati</taxon>
        <taxon>Bacteroidota</taxon>
        <taxon>Bacteroidia</taxon>
        <taxon>Bacteroidales</taxon>
        <taxon>Tannerellaceae</taxon>
        <taxon>Parabacteroides</taxon>
    </lineage>
</organism>
<sequence length="345" mass="39251">MIRIGIICPSEIAFRRFLPSLRKAKGFKYVGVAIATPEEWFGDRLPSVNQNAINQVQISENEKAQKFVDEYGGKVFDGYSTLICSDEIDAIYLPLPPALHYKWAKMALLNDKHVLVEKPTTTCLVDTQELLNIAKMRKLALHEDYMFIYHDQLKMINDVVRSGEIGEVRLYRITFGFPRRDAQDFRYMKALGGGALLDAGGYTMKYSSFLLGSSGRLVTATANYLPSFEVDMYGSATMVNDEGMVAQLAFGMDNDYKCDLEIWGSLGTITSNRILTAPVGFVPSYTIKKNQSYEKRELLADDSFYKSIMHFELCIKDEVSRIVNYKAIEQQQKLVEDYRELSRMV</sequence>
<dbReference type="GO" id="GO:0016491">
    <property type="term" value="F:oxidoreductase activity"/>
    <property type="evidence" value="ECO:0007669"/>
    <property type="project" value="UniProtKB-KW"/>
</dbReference>
<dbReference type="EMBL" id="JAJCNI010000033">
    <property type="protein sequence ID" value="MCB6519963.1"/>
    <property type="molecule type" value="Genomic_DNA"/>
</dbReference>
<dbReference type="Pfam" id="PF01408">
    <property type="entry name" value="GFO_IDH_MocA"/>
    <property type="match status" value="1"/>
</dbReference>
<dbReference type="RefSeq" id="WP_122378734.1">
    <property type="nucleotide sequence ID" value="NZ_JADMVU010000045.1"/>
</dbReference>
<comment type="similarity">
    <text evidence="1">Belongs to the Gfo/Idh/MocA family.</text>
</comment>
<dbReference type="GO" id="GO:0000166">
    <property type="term" value="F:nucleotide binding"/>
    <property type="evidence" value="ECO:0007669"/>
    <property type="project" value="InterPro"/>
</dbReference>
<dbReference type="PANTHER" id="PTHR22604">
    <property type="entry name" value="OXIDOREDUCTASES"/>
    <property type="match status" value="1"/>
</dbReference>
<dbReference type="InterPro" id="IPR050984">
    <property type="entry name" value="Gfo/Idh/MocA_domain"/>
</dbReference>
<dbReference type="Pfam" id="PF22725">
    <property type="entry name" value="GFO_IDH_MocA_C3"/>
    <property type="match status" value="1"/>
</dbReference>
<dbReference type="InterPro" id="IPR055170">
    <property type="entry name" value="GFO_IDH_MocA-like_dom"/>
</dbReference>
<dbReference type="Gene3D" id="3.40.50.720">
    <property type="entry name" value="NAD(P)-binding Rossmann-like Domain"/>
    <property type="match status" value="1"/>
</dbReference>
<evidence type="ECO:0000259" key="4">
    <source>
        <dbReference type="Pfam" id="PF22725"/>
    </source>
</evidence>
<dbReference type="PANTHER" id="PTHR22604:SF105">
    <property type="entry name" value="TRANS-1,2-DIHYDROBENZENE-1,2-DIOL DEHYDROGENASE"/>
    <property type="match status" value="1"/>
</dbReference>
<evidence type="ECO:0000259" key="3">
    <source>
        <dbReference type="Pfam" id="PF01408"/>
    </source>
</evidence>
<dbReference type="Proteomes" id="UP001198806">
    <property type="component" value="Unassembled WGS sequence"/>
</dbReference>
<feature type="domain" description="GFO/IDH/MocA-like oxidoreductase" evidence="4">
    <location>
        <begin position="156"/>
        <end position="269"/>
    </location>
</feature>
<accession>A0AAP2VMN5</accession>
<gene>
    <name evidence="5" type="ORF">LI194_19460</name>
</gene>
<dbReference type="Gene3D" id="3.30.360.10">
    <property type="entry name" value="Dihydrodipicolinate Reductase, domain 2"/>
    <property type="match status" value="1"/>
</dbReference>
<proteinExistence type="inferred from homology"/>
<feature type="domain" description="Gfo/Idh/MocA-like oxidoreductase N-terminal" evidence="3">
    <location>
        <begin position="54"/>
        <end position="143"/>
    </location>
</feature>
<dbReference type="AlphaFoldDB" id="A0AAP2VMN5"/>
<evidence type="ECO:0000256" key="2">
    <source>
        <dbReference type="ARBA" id="ARBA00023002"/>
    </source>
</evidence>
<evidence type="ECO:0000313" key="6">
    <source>
        <dbReference type="Proteomes" id="UP001198806"/>
    </source>
</evidence>
<dbReference type="SUPFAM" id="SSF55347">
    <property type="entry name" value="Glyceraldehyde-3-phosphate dehydrogenase-like, C-terminal domain"/>
    <property type="match status" value="1"/>
</dbReference>
<comment type="caution">
    <text evidence="5">The sequence shown here is derived from an EMBL/GenBank/DDBJ whole genome shotgun (WGS) entry which is preliminary data.</text>
</comment>
<name>A0AAP2VMN5_PARDI</name>